<dbReference type="OMA" id="TITNCLH"/>
<dbReference type="AlphaFoldDB" id="A0A8S1KBF4"/>
<protein>
    <recommendedName>
        <fullName evidence="2">TORTIFOLIA1/SINE1-2 N-terminal domain-containing protein</fullName>
    </recommendedName>
</protein>
<reference evidence="3" key="1">
    <citation type="submission" date="2021-01" db="EMBL/GenBank/DDBJ databases">
        <authorList>
            <consortium name="Genoscope - CEA"/>
            <person name="William W."/>
        </authorList>
    </citation>
    <scope>NUCLEOTIDE SEQUENCE</scope>
</reference>
<organism evidence="3 4">
    <name type="scientific">Paramecium primaurelia</name>
    <dbReference type="NCBI Taxonomy" id="5886"/>
    <lineage>
        <taxon>Eukaryota</taxon>
        <taxon>Sar</taxon>
        <taxon>Alveolata</taxon>
        <taxon>Ciliophora</taxon>
        <taxon>Intramacronucleata</taxon>
        <taxon>Oligohymenophorea</taxon>
        <taxon>Peniculida</taxon>
        <taxon>Parameciidae</taxon>
        <taxon>Paramecium</taxon>
    </lineage>
</organism>
<proteinExistence type="predicted"/>
<dbReference type="EMBL" id="CAJJDM010000011">
    <property type="protein sequence ID" value="CAD8050102.1"/>
    <property type="molecule type" value="Genomic_DNA"/>
</dbReference>
<feature type="coiled-coil region" evidence="1">
    <location>
        <begin position="461"/>
        <end position="502"/>
    </location>
</feature>
<dbReference type="FunFam" id="1.25.10.10:FF:001544">
    <property type="entry name" value="Uncharacterized protein"/>
    <property type="match status" value="1"/>
</dbReference>
<accession>A0A8S1KBF4</accession>
<dbReference type="Proteomes" id="UP000688137">
    <property type="component" value="Unassembled WGS sequence"/>
</dbReference>
<dbReference type="Pfam" id="PF24714">
    <property type="entry name" value="TOR1L1_N"/>
    <property type="match status" value="1"/>
</dbReference>
<keyword evidence="1" id="KW-0175">Coiled coil</keyword>
<evidence type="ECO:0000313" key="4">
    <source>
        <dbReference type="Proteomes" id="UP000688137"/>
    </source>
</evidence>
<dbReference type="PANTHER" id="PTHR31355:SF7">
    <property type="entry name" value="MICROTUBULE-ASSOCIATED PROTEIN TORTIFOLIA1"/>
    <property type="match status" value="1"/>
</dbReference>
<evidence type="ECO:0000259" key="2">
    <source>
        <dbReference type="Pfam" id="PF24714"/>
    </source>
</evidence>
<gene>
    <name evidence="3" type="ORF">PPRIM_AZ9-3.1.T0140322</name>
</gene>
<evidence type="ECO:0000313" key="3">
    <source>
        <dbReference type="EMBL" id="CAD8050102.1"/>
    </source>
</evidence>
<evidence type="ECO:0000256" key="1">
    <source>
        <dbReference type="SAM" id="Coils"/>
    </source>
</evidence>
<dbReference type="GO" id="GO:0008017">
    <property type="term" value="F:microtubule binding"/>
    <property type="evidence" value="ECO:0007669"/>
    <property type="project" value="InterPro"/>
</dbReference>
<comment type="caution">
    <text evidence="3">The sequence shown here is derived from an EMBL/GenBank/DDBJ whole genome shotgun (WGS) entry which is preliminary data.</text>
</comment>
<dbReference type="PANTHER" id="PTHR31355">
    <property type="entry name" value="MICROTUBULE-ASSOCIATED PROTEIN TORTIFOLIA1"/>
    <property type="match status" value="1"/>
</dbReference>
<dbReference type="GO" id="GO:0005874">
    <property type="term" value="C:microtubule"/>
    <property type="evidence" value="ECO:0007669"/>
    <property type="project" value="InterPro"/>
</dbReference>
<name>A0A8S1KBF4_PARPR</name>
<sequence length="758" mass="87577">MNNNTLNKSRRLYNTCDTNSQLRTILLASLAKLHSQNTAQTGYSELRTLIAQLQQNQFVILTNLLDSNDISKQAKKDYIKVFGVLAEIRGSDIQEQLPRIVQIINKRIQEGDSTFIQVISDTFANINEFTIQTSPNKYELFQQITELLQSNFAHNNRVAQQISAQSLYRIIQTTDKQLMEIIFKSYTSKTLEILKSPHCKTQQGLLESLLSLILTVEVIFEPCLEECVHTITNCLHSEEWNSRKFSLDIIYSLSVLFPHYFRVNEHFVNKIGELRFDKIKHVRDAALVAMSSLKDTRSLQQQSAREHKSVFKSSANKGFFERTSDIQIIENKPRDEEIQKQKSTFADILVKNETHSFTLPNQQIESEKRASPIQMLTDSNKNHSPQCSPFIQAVQPTYHFSNSGSSNQKEKKYINQSQEIPKSQIQLATPPQKQFQEKQDLLKLYDSAKAKQNAIFEQILNQKLQISEQNTRSEMNQLNKRIDKIEQMLERMSETIDKRLNQQQNSQQQQQIKSQKQKVVPVELYQDQFIPCQIHQNYQSQNLQNQNIFDSLNDAPQETNTKLQDIFFIAQKSQLNTESKLQESNFELNSGKISDAECKFSKNHQKSTSEASPLRNKDQSILTTDSKKTQQQLPSPIIQNAKVIEQQTVMQKVEDQLDKNNINEAYSTALTSLDDQIIISTMMKTGPCTERLDSTQVEFLLHKLRTLDWIENALQHHLARMPAILLKSISTQLNNVQQTDQVKRIQEMIEKKKMQSQD</sequence>
<dbReference type="InterPro" id="IPR057600">
    <property type="entry name" value="TORTIFOLIA1/SINE1-2_N"/>
</dbReference>
<keyword evidence="4" id="KW-1185">Reference proteome</keyword>
<feature type="domain" description="TORTIFOLIA1/SINE1-2 N-terminal" evidence="2">
    <location>
        <begin position="21"/>
        <end position="294"/>
    </location>
</feature>
<dbReference type="InterPro" id="IPR033337">
    <property type="entry name" value="TORTIFOLIA1/SINE1-2"/>
</dbReference>